<reference evidence="21" key="2">
    <citation type="submission" date="2025-09" db="UniProtKB">
        <authorList>
            <consortium name="Ensembl"/>
        </authorList>
    </citation>
    <scope>IDENTIFICATION</scope>
</reference>
<evidence type="ECO:0000313" key="21">
    <source>
        <dbReference type="Ensembl" id="ENSSTUP00000037697.1"/>
    </source>
</evidence>
<feature type="domain" description="Ionotropic glutamate receptor C-terminal" evidence="19">
    <location>
        <begin position="404"/>
        <end position="710"/>
    </location>
</feature>
<keyword evidence="3 17" id="KW-1003">Cell membrane</keyword>
<organism evidence="21 22">
    <name type="scientific">Salmo trutta</name>
    <name type="common">Brown trout</name>
    <dbReference type="NCBI Taxonomy" id="8032"/>
    <lineage>
        <taxon>Eukaryota</taxon>
        <taxon>Metazoa</taxon>
        <taxon>Chordata</taxon>
        <taxon>Craniata</taxon>
        <taxon>Vertebrata</taxon>
        <taxon>Euteleostomi</taxon>
        <taxon>Actinopterygii</taxon>
        <taxon>Neopterygii</taxon>
        <taxon>Teleostei</taxon>
        <taxon>Protacanthopterygii</taxon>
        <taxon>Salmoniformes</taxon>
        <taxon>Salmonidae</taxon>
        <taxon>Salmoninae</taxon>
        <taxon>Salmo</taxon>
    </lineage>
</organism>
<feature type="transmembrane region" description="Helical" evidence="17">
    <location>
        <begin position="734"/>
        <end position="758"/>
    </location>
</feature>
<evidence type="ECO:0000259" key="20">
    <source>
        <dbReference type="SMART" id="SM00918"/>
    </source>
</evidence>
<dbReference type="GO" id="GO:0015276">
    <property type="term" value="F:ligand-gated monoatomic ion channel activity"/>
    <property type="evidence" value="ECO:0007669"/>
    <property type="project" value="InterPro"/>
</dbReference>
<dbReference type="Pfam" id="PF10613">
    <property type="entry name" value="Lig_chan-Glu_bd"/>
    <property type="match status" value="1"/>
</dbReference>
<dbReference type="Gene3D" id="3.40.190.10">
    <property type="entry name" value="Periplasmic binding protein-like II"/>
    <property type="match status" value="2"/>
</dbReference>
<dbReference type="GO" id="GO:0038023">
    <property type="term" value="F:signaling receptor activity"/>
    <property type="evidence" value="ECO:0007669"/>
    <property type="project" value="InterPro"/>
</dbReference>
<proteinExistence type="inferred from homology"/>
<dbReference type="FunFam" id="3.40.190.10:FF:000024">
    <property type="entry name" value="Glutamate receptor, ionotropic, delta 1"/>
    <property type="match status" value="1"/>
</dbReference>
<dbReference type="GO" id="GO:0045211">
    <property type="term" value="C:postsynaptic membrane"/>
    <property type="evidence" value="ECO:0007669"/>
    <property type="project" value="UniProtKB-SubCell"/>
</dbReference>
<keyword evidence="11 17" id="KW-0628">Postsynaptic cell membrane</keyword>
<evidence type="ECO:0000313" key="22">
    <source>
        <dbReference type="Proteomes" id="UP000472277"/>
    </source>
</evidence>
<protein>
    <recommendedName>
        <fullName evidence="17">Glutamate receptor</fullName>
    </recommendedName>
</protein>
<evidence type="ECO:0000256" key="14">
    <source>
        <dbReference type="PIRSR" id="PIRSR601508-1"/>
    </source>
</evidence>
<evidence type="ECO:0000256" key="5">
    <source>
        <dbReference type="ARBA" id="ARBA00022989"/>
    </source>
</evidence>
<evidence type="ECO:0000256" key="16">
    <source>
        <dbReference type="PIRSR" id="PIRSR601508-3"/>
    </source>
</evidence>
<keyword evidence="8 17" id="KW-0472">Membrane</keyword>
<feature type="binding site" evidence="14">
    <location>
        <position position="492"/>
    </location>
    <ligand>
        <name>L-glutamate</name>
        <dbReference type="ChEBI" id="CHEBI:29985"/>
    </ligand>
</feature>
<keyword evidence="6 17" id="KW-0770">Synapse</keyword>
<sequence length="912" mass="102984">MFFCSITLKPQMASPNRGDILEQFPSVQKDDCIFDVSGWFNTSSTLMNRGILALVSSIGCMSAGSLQSLADAMHIPHLFIQRATAGTPRSSCPLITTRTRQDDYTLFVRPPVYLNDVILQVVSEYSWQKFIIFYDQEYDIRGIQDFLDKTSQQGMDVSLQKVESNINMMITSMFRTMRVEELHRYRDTLRRAVLFMSPATAKAFITEVVETNLVAFDCHWIIINEEISDQDVQELVMKSIGRLTLIRQTFPLPQNTSQRCVKHNHRINTSLCDPKDPKAQTLEITNRYIYDTVLLLANTFHRKLEDRKWHSMASLTCIRKNSKPWQGGRPMLDNVKKSGVSGLTGFLEFTDNGTNPNIYFEILGTNYGEDRGRGVIKLATWDPVHGLNGTLTDRKLENNMRGVVLRVVTVLEEPFVMVSENVLGKPKKYQGYSIDVLDALSNYLGFKYEIYVAPDHKYGSQQADGVWNGLIGELVAKRADMGLSALTITPERESVVDFTTRYMDYSVGVLLRKAERTVDMFACLAPFDLSLWACIAGTVLLVGILVYLLNWLNPPRLPMGSVSSTTLYNSMWFVYGSFVQQGGEVPYTTLATRMMMGVWWLFALIVISSYTANLAAFLTISRIENSIQNSLQAQVKYGHFAFVWDVAVLEYVGINDEDCSFYTVGNKAPDRGYGIALQHGSPYRDIFSQRILELQQNGDMDILKLKWWPQDSPCDLYSAVHTKHRGSALDIHSFAGVFCVLAAGVVLSCLIAMVETWWTRRKGSRVPSKEDDKEIDLEHLHRRVNSLCAEDDSPHKQFSTSSIDLTPLDMDSMPANRQALEQISDFRNTHITTTTFIPEQIQTLSRSLSAKAQQGFAFGPVQDHRTGGPFRQRAPNGGFFRSPIKTMSSIPYQPTPQPNFGYGNDPDRGTSI</sequence>
<evidence type="ECO:0000256" key="18">
    <source>
        <dbReference type="SAM" id="MobiDB-lite"/>
    </source>
</evidence>
<keyword evidence="9 17" id="KW-0675">Receptor</keyword>
<accession>A0A673YTF0</accession>
<keyword evidence="4 17" id="KW-0812">Transmembrane</keyword>
<comment type="subcellular location">
    <subcellularLocation>
        <location evidence="1">Cell membrane</location>
        <topology evidence="1">Multi-pass membrane protein</topology>
    </subcellularLocation>
    <subcellularLocation>
        <location evidence="17">Postsynaptic cell membrane</location>
        <topology evidence="17">Multi-pass membrane protein</topology>
    </subcellularLocation>
</comment>
<dbReference type="SUPFAM" id="SSF53850">
    <property type="entry name" value="Periplasmic binding protein-like II"/>
    <property type="match status" value="1"/>
</dbReference>
<dbReference type="Gene3D" id="3.40.50.2300">
    <property type="match status" value="2"/>
</dbReference>
<dbReference type="SMART" id="SM00079">
    <property type="entry name" value="PBPe"/>
    <property type="match status" value="1"/>
</dbReference>
<dbReference type="InterPro" id="IPR001508">
    <property type="entry name" value="Iono_Glu_rcpt_met"/>
</dbReference>
<dbReference type="InterPro" id="IPR001320">
    <property type="entry name" value="Iontro_rcpt_C"/>
</dbReference>
<feature type="site" description="Crucial to convey clamshell closure to channel opening" evidence="15">
    <location>
        <position position="627"/>
    </location>
</feature>
<evidence type="ECO:0000256" key="15">
    <source>
        <dbReference type="PIRSR" id="PIRSR601508-2"/>
    </source>
</evidence>
<keyword evidence="7 17" id="KW-0406">Ion transport</keyword>
<dbReference type="Ensembl" id="ENSSTUT00000039410.1">
    <property type="protein sequence ID" value="ENSSTUP00000037697.1"/>
    <property type="gene ID" value="ENSSTUG00000015841.1"/>
</dbReference>
<dbReference type="AlphaFoldDB" id="A0A673YTF0"/>
<dbReference type="FunFam" id="1.10.287.70:FF:000197">
    <property type="entry name" value="Glutamate receptor, ionotropic, delta 1"/>
    <property type="match status" value="1"/>
</dbReference>
<evidence type="ECO:0000256" key="4">
    <source>
        <dbReference type="ARBA" id="ARBA00022692"/>
    </source>
</evidence>
<keyword evidence="16" id="KW-1015">Disulfide bond</keyword>
<evidence type="ECO:0000256" key="9">
    <source>
        <dbReference type="ARBA" id="ARBA00023170"/>
    </source>
</evidence>
<dbReference type="InterPro" id="IPR019594">
    <property type="entry name" value="Glu/Gly-bd"/>
</dbReference>
<dbReference type="GeneTree" id="ENSGT00940000155192"/>
<evidence type="ECO:0000256" key="7">
    <source>
        <dbReference type="ARBA" id="ARBA00023065"/>
    </source>
</evidence>
<feature type="domain" description="Ionotropic glutamate receptor L-glutamate and glycine-binding" evidence="20">
    <location>
        <begin position="414"/>
        <end position="476"/>
    </location>
</feature>
<comment type="function">
    <text evidence="17">Receptor for glutamate that functions as a ligand-gated ion channel in the central nervous system and plays an important role in excitatory synaptic transmission. L-glutamate acts as an excitatory neurotransmitter at many synapses in the central nervous system.</text>
</comment>
<dbReference type="SUPFAM" id="SSF53822">
    <property type="entry name" value="Periplasmic binding protein-like I"/>
    <property type="match status" value="1"/>
</dbReference>
<keyword evidence="12 17" id="KW-1071">Ligand-gated ion channel</keyword>
<gene>
    <name evidence="21" type="primary">GRID2</name>
    <name evidence="21" type="synonym">LOC115199727</name>
</gene>
<evidence type="ECO:0000256" key="2">
    <source>
        <dbReference type="ARBA" id="ARBA00022448"/>
    </source>
</evidence>
<evidence type="ECO:0000256" key="12">
    <source>
        <dbReference type="ARBA" id="ARBA00023286"/>
    </source>
</evidence>
<keyword evidence="22" id="KW-1185">Reference proteome</keyword>
<dbReference type="InterPro" id="IPR015683">
    <property type="entry name" value="Ionotropic_Glu_rcpt"/>
</dbReference>
<evidence type="ECO:0000256" key="10">
    <source>
        <dbReference type="ARBA" id="ARBA00023180"/>
    </source>
</evidence>
<evidence type="ECO:0000256" key="13">
    <source>
        <dbReference type="ARBA" id="ARBA00023303"/>
    </source>
</evidence>
<keyword evidence="2 17" id="KW-0813">Transport</keyword>
<comment type="similarity">
    <text evidence="17">Belongs to the glutamate-gated ion channel (TC 1.A.10.1) family.</text>
</comment>
<reference evidence="21" key="1">
    <citation type="submission" date="2025-08" db="UniProtKB">
        <authorList>
            <consortium name="Ensembl"/>
        </authorList>
    </citation>
    <scope>IDENTIFICATION</scope>
</reference>
<name>A0A673YTF0_SALTR</name>
<dbReference type="Gene3D" id="1.10.287.70">
    <property type="match status" value="1"/>
</dbReference>
<dbReference type="PRINTS" id="PR00177">
    <property type="entry name" value="NMDARECEPTOR"/>
</dbReference>
<evidence type="ECO:0000256" key="11">
    <source>
        <dbReference type="ARBA" id="ARBA00023257"/>
    </source>
</evidence>
<dbReference type="InterPro" id="IPR001828">
    <property type="entry name" value="ANF_lig-bd_rcpt"/>
</dbReference>
<evidence type="ECO:0000256" key="8">
    <source>
        <dbReference type="ARBA" id="ARBA00023136"/>
    </source>
</evidence>
<evidence type="ECO:0000256" key="3">
    <source>
        <dbReference type="ARBA" id="ARBA00022475"/>
    </source>
</evidence>
<feature type="binding site" evidence="14">
    <location>
        <position position="645"/>
    </location>
    <ligand>
        <name>L-glutamate</name>
        <dbReference type="ChEBI" id="CHEBI:29985"/>
    </ligand>
</feature>
<feature type="transmembrane region" description="Helical" evidence="17">
    <location>
        <begin position="529"/>
        <end position="549"/>
    </location>
</feature>
<feature type="disulfide bond" evidence="16">
    <location>
        <begin position="659"/>
        <end position="714"/>
    </location>
</feature>
<feature type="binding site" evidence="14">
    <location>
        <position position="487"/>
    </location>
    <ligand>
        <name>L-glutamate</name>
        <dbReference type="ChEBI" id="CHEBI:29985"/>
    </ligand>
</feature>
<dbReference type="SMART" id="SM00918">
    <property type="entry name" value="Lig_chan-Glu_bd"/>
    <property type="match status" value="1"/>
</dbReference>
<dbReference type="PANTHER" id="PTHR18966">
    <property type="entry name" value="IONOTROPIC GLUTAMATE RECEPTOR"/>
    <property type="match status" value="1"/>
</dbReference>
<feature type="region of interest" description="Disordered" evidence="18">
    <location>
        <begin position="889"/>
        <end position="912"/>
    </location>
</feature>
<evidence type="ECO:0000256" key="1">
    <source>
        <dbReference type="ARBA" id="ARBA00004651"/>
    </source>
</evidence>
<dbReference type="Proteomes" id="UP000472277">
    <property type="component" value="Chromosome 9"/>
</dbReference>
<evidence type="ECO:0000256" key="17">
    <source>
        <dbReference type="RuleBase" id="RU367118"/>
    </source>
</evidence>
<evidence type="ECO:0000259" key="19">
    <source>
        <dbReference type="SMART" id="SM00079"/>
    </source>
</evidence>
<keyword evidence="5 17" id="KW-1133">Transmembrane helix</keyword>
<dbReference type="Pfam" id="PF00060">
    <property type="entry name" value="Lig_chan"/>
    <property type="match status" value="1"/>
</dbReference>
<keyword evidence="13 17" id="KW-0407">Ion channel</keyword>
<dbReference type="Pfam" id="PF01094">
    <property type="entry name" value="ANF_receptor"/>
    <property type="match status" value="1"/>
</dbReference>
<keyword evidence="10" id="KW-0325">Glycoprotein</keyword>
<dbReference type="FunFam" id="3.40.50.2300:FF:000068">
    <property type="entry name" value="Glutamate receptor, ionotropic, delta 1b"/>
    <property type="match status" value="1"/>
</dbReference>
<feature type="transmembrane region" description="Helical" evidence="17">
    <location>
        <begin position="598"/>
        <end position="620"/>
    </location>
</feature>
<evidence type="ECO:0000256" key="6">
    <source>
        <dbReference type="ARBA" id="ARBA00023018"/>
    </source>
</evidence>
<dbReference type="InterPro" id="IPR028082">
    <property type="entry name" value="Peripla_BP_I"/>
</dbReference>